<feature type="compositionally biased region" description="Basic and acidic residues" evidence="1">
    <location>
        <begin position="249"/>
        <end position="289"/>
    </location>
</feature>
<dbReference type="EMBL" id="JBHTEC010000001">
    <property type="protein sequence ID" value="MFD0280906.1"/>
    <property type="molecule type" value="Genomic_DNA"/>
</dbReference>
<gene>
    <name evidence="3" type="ORF">ACFQZP_04330</name>
</gene>
<name>A0ABW2V8P3_9ACTN</name>
<feature type="transmembrane region" description="Helical" evidence="2">
    <location>
        <begin position="422"/>
        <end position="442"/>
    </location>
</feature>
<evidence type="ECO:0000313" key="3">
    <source>
        <dbReference type="EMBL" id="MFD0280906.1"/>
    </source>
</evidence>
<keyword evidence="4" id="KW-1185">Reference proteome</keyword>
<feature type="transmembrane region" description="Helical" evidence="2">
    <location>
        <begin position="448"/>
        <end position="470"/>
    </location>
</feature>
<dbReference type="RefSeq" id="WP_381247805.1">
    <property type="nucleotide sequence ID" value="NZ_JBHTBI010000002.1"/>
</dbReference>
<feature type="transmembrane region" description="Helical" evidence="2">
    <location>
        <begin position="52"/>
        <end position="72"/>
    </location>
</feature>
<accession>A0ABW2V8P3</accession>
<feature type="transmembrane region" description="Helical" evidence="2">
    <location>
        <begin position="93"/>
        <end position="117"/>
    </location>
</feature>
<evidence type="ECO:0000256" key="1">
    <source>
        <dbReference type="SAM" id="MobiDB-lite"/>
    </source>
</evidence>
<feature type="compositionally biased region" description="Low complexity" evidence="1">
    <location>
        <begin position="213"/>
        <end position="239"/>
    </location>
</feature>
<evidence type="ECO:0000256" key="2">
    <source>
        <dbReference type="SAM" id="Phobius"/>
    </source>
</evidence>
<feature type="transmembrane region" description="Helical" evidence="2">
    <location>
        <begin position="20"/>
        <end position="40"/>
    </location>
</feature>
<proteinExistence type="predicted"/>
<feature type="transmembrane region" description="Helical" evidence="2">
    <location>
        <begin position="144"/>
        <end position="166"/>
    </location>
</feature>
<feature type="transmembrane region" description="Helical" evidence="2">
    <location>
        <begin position="491"/>
        <end position="516"/>
    </location>
</feature>
<evidence type="ECO:0000313" key="4">
    <source>
        <dbReference type="Proteomes" id="UP001596957"/>
    </source>
</evidence>
<feature type="transmembrane region" description="Helical" evidence="2">
    <location>
        <begin position="328"/>
        <end position="347"/>
    </location>
</feature>
<comment type="caution">
    <text evidence="3">The sequence shown here is derived from an EMBL/GenBank/DDBJ whole genome shotgun (WGS) entry which is preliminary data.</text>
</comment>
<feature type="transmembrane region" description="Helical" evidence="2">
    <location>
        <begin position="367"/>
        <end position="391"/>
    </location>
</feature>
<protein>
    <recommendedName>
        <fullName evidence="5">Integral membrane protein</fullName>
    </recommendedName>
</protein>
<evidence type="ECO:0008006" key="5">
    <source>
        <dbReference type="Google" id="ProtNLM"/>
    </source>
</evidence>
<feature type="region of interest" description="Disordered" evidence="1">
    <location>
        <begin position="195"/>
        <end position="330"/>
    </location>
</feature>
<keyword evidence="2" id="KW-0472">Membrane</keyword>
<keyword evidence="2" id="KW-1133">Transmembrane helix</keyword>
<sequence>MLALRLARGAQPLVQVRRLLVAAASAGTGFLLLCTLGYAIAHPDASATSVLRLAWCAVPLAATVYFAVAVARTDPGTRPRPGLSAVGLGPGRLMAVAALTTALSTTLGSLLALLFFLHLRGDLTGMPFDGAAAEFLAADEPLPLPAALTLLTLVPVAASVAVALVLRPHGGKPQGGTRSYGRTWIAARQSVLGNAAGRGTRRGGRHAGGGRGRSTADTAAAASTAGAAEGSEAAGPPTGHDLPVPEEDTAAHDRPDFHWTAEEYASEDARRGVRERSGTRADVVDHDRSGLPAPYDGSASLHESAHSGQPTPELDPRRLPPPESTPGGLPWGAAALAAGLAVETYASRSASAVPGLELPGGFVGGPAGVLVGWVLTAVGLALAGPAITYLCGQLLQAVRPGALRLLAGRVLQAESRRIGQPLGVVCAVASGGYAMATLYTGARPDFGPLTTLGALLVAGCTLLTLATAAVEAKQARADTTAALLRLGAPSALLRGAAALRVGALLALFAPLTWAVAELAALPLGR</sequence>
<organism evidence="3 4">
    <name type="scientific">Streptomyces lutosisoli</name>
    <dbReference type="NCBI Taxonomy" id="2665721"/>
    <lineage>
        <taxon>Bacteria</taxon>
        <taxon>Bacillati</taxon>
        <taxon>Actinomycetota</taxon>
        <taxon>Actinomycetes</taxon>
        <taxon>Kitasatosporales</taxon>
        <taxon>Streptomycetaceae</taxon>
        <taxon>Streptomyces</taxon>
    </lineage>
</organism>
<reference evidence="4" key="1">
    <citation type="journal article" date="2019" name="Int. J. Syst. Evol. Microbiol.">
        <title>The Global Catalogue of Microorganisms (GCM) 10K type strain sequencing project: providing services to taxonomists for standard genome sequencing and annotation.</title>
        <authorList>
            <consortium name="The Broad Institute Genomics Platform"/>
            <consortium name="The Broad Institute Genome Sequencing Center for Infectious Disease"/>
            <person name="Wu L."/>
            <person name="Ma J."/>
        </authorList>
    </citation>
    <scope>NUCLEOTIDE SEQUENCE [LARGE SCALE GENOMIC DNA]</scope>
    <source>
        <strain evidence="4">CGMCC 4.7198</strain>
    </source>
</reference>
<keyword evidence="2" id="KW-0812">Transmembrane</keyword>
<dbReference type="Proteomes" id="UP001596957">
    <property type="component" value="Unassembled WGS sequence"/>
</dbReference>